<dbReference type="GO" id="GO:0032259">
    <property type="term" value="P:methylation"/>
    <property type="evidence" value="ECO:0007669"/>
    <property type="project" value="UniProtKB-KW"/>
</dbReference>
<keyword evidence="2" id="KW-0808">Transferase</keyword>
<dbReference type="OrthoDB" id="5114325at2"/>
<accession>A0A3P3F474</accession>
<comment type="caution">
    <text evidence="2">The sequence shown here is derived from an EMBL/GenBank/DDBJ whole genome shotgun (WGS) entry which is preliminary data.</text>
</comment>
<keyword evidence="3" id="KW-1185">Reference proteome</keyword>
<dbReference type="EMBL" id="RQXT01000051">
    <property type="protein sequence ID" value="RRH93424.1"/>
    <property type="molecule type" value="Genomic_DNA"/>
</dbReference>
<name>A0A3P3F474_9HYPH</name>
<dbReference type="Proteomes" id="UP000273786">
    <property type="component" value="Unassembled WGS sequence"/>
</dbReference>
<dbReference type="InterPro" id="IPR029063">
    <property type="entry name" value="SAM-dependent_MTases_sf"/>
</dbReference>
<protein>
    <submittedName>
        <fullName evidence="2">Class I SAM-dependent methyltransferase</fullName>
    </submittedName>
</protein>
<dbReference type="Gene3D" id="3.40.50.150">
    <property type="entry name" value="Vaccinia Virus protein VP39"/>
    <property type="match status" value="1"/>
</dbReference>
<evidence type="ECO:0000313" key="2">
    <source>
        <dbReference type="EMBL" id="RRH93424.1"/>
    </source>
</evidence>
<dbReference type="CDD" id="cd02440">
    <property type="entry name" value="AdoMet_MTases"/>
    <property type="match status" value="1"/>
</dbReference>
<reference evidence="2 3" key="1">
    <citation type="submission" date="2018-11" db="EMBL/GenBank/DDBJ databases">
        <title>the genome of Mesorhizobium tamadayense DSM 28320.</title>
        <authorList>
            <person name="Gao J."/>
        </authorList>
    </citation>
    <scope>NUCLEOTIDE SEQUENCE [LARGE SCALE GENOMIC DNA]</scope>
    <source>
        <strain evidence="2 3">DSM 28320</strain>
    </source>
</reference>
<proteinExistence type="predicted"/>
<evidence type="ECO:0000259" key="1">
    <source>
        <dbReference type="Pfam" id="PF13649"/>
    </source>
</evidence>
<gene>
    <name evidence="2" type="ORF">EH240_29705</name>
</gene>
<dbReference type="AlphaFoldDB" id="A0A3P3F474"/>
<dbReference type="GO" id="GO:0008168">
    <property type="term" value="F:methyltransferase activity"/>
    <property type="evidence" value="ECO:0007669"/>
    <property type="project" value="UniProtKB-KW"/>
</dbReference>
<dbReference type="SUPFAM" id="SSF53335">
    <property type="entry name" value="S-adenosyl-L-methionine-dependent methyltransferases"/>
    <property type="match status" value="1"/>
</dbReference>
<dbReference type="Pfam" id="PF13649">
    <property type="entry name" value="Methyltransf_25"/>
    <property type="match status" value="1"/>
</dbReference>
<organism evidence="2 3">
    <name type="scientific">Mesorhizobium tamadayense</name>
    <dbReference type="NCBI Taxonomy" id="425306"/>
    <lineage>
        <taxon>Bacteria</taxon>
        <taxon>Pseudomonadati</taxon>
        <taxon>Pseudomonadota</taxon>
        <taxon>Alphaproteobacteria</taxon>
        <taxon>Hyphomicrobiales</taxon>
        <taxon>Phyllobacteriaceae</taxon>
        <taxon>Mesorhizobium</taxon>
    </lineage>
</organism>
<sequence length="311" mass="32427">MLVRFCTGLHENRQWPDPDARARIGRSVSRSKAMDVESLRRVVARHAASVNVLAALGLALDSRLGSLGVSDMVADAGAAELLPVLASIKVDLLSGSKVLSAPSAEPMAAILRQALGDVSAGFPALLKRSIAPQLAGLPERLEAPGAAFLDIGVGVCALSVSMLREWPELRAVGIDPSADAIAQAHSNVRAAGLAHRIALYTGLGQEVAIEETFDLAFVPSAFIPEAHVRAIVPRCREALKADGWLLLAMVNPGPDALGEALAGFRTTMWGGTVFEKGAAQALVEECGYVDTRLLPGPAGAPVAFLAGRRPG</sequence>
<dbReference type="InterPro" id="IPR041698">
    <property type="entry name" value="Methyltransf_25"/>
</dbReference>
<keyword evidence="2" id="KW-0489">Methyltransferase</keyword>
<feature type="domain" description="Methyltransferase" evidence="1">
    <location>
        <begin position="149"/>
        <end position="243"/>
    </location>
</feature>
<evidence type="ECO:0000313" key="3">
    <source>
        <dbReference type="Proteomes" id="UP000273786"/>
    </source>
</evidence>